<feature type="compositionally biased region" description="Polar residues" evidence="1">
    <location>
        <begin position="582"/>
        <end position="601"/>
    </location>
</feature>
<feature type="compositionally biased region" description="Pro residues" evidence="1">
    <location>
        <begin position="141"/>
        <end position="150"/>
    </location>
</feature>
<protein>
    <recommendedName>
        <fullName evidence="4">Protamine p1</fullName>
    </recommendedName>
</protein>
<dbReference type="EMBL" id="KE148150">
    <property type="protein sequence ID" value="EPE07636.1"/>
    <property type="molecule type" value="Genomic_DNA"/>
</dbReference>
<feature type="compositionally biased region" description="Polar residues" evidence="1">
    <location>
        <begin position="539"/>
        <end position="566"/>
    </location>
</feature>
<gene>
    <name evidence="2" type="ORF">F503_00358</name>
</gene>
<feature type="region of interest" description="Disordered" evidence="1">
    <location>
        <begin position="1"/>
        <end position="26"/>
    </location>
</feature>
<feature type="region of interest" description="Disordered" evidence="1">
    <location>
        <begin position="706"/>
        <end position="730"/>
    </location>
</feature>
<proteinExistence type="predicted"/>
<feature type="region of interest" description="Disordered" evidence="1">
    <location>
        <begin position="225"/>
        <end position="250"/>
    </location>
</feature>
<feature type="compositionally biased region" description="Basic residues" evidence="1">
    <location>
        <begin position="624"/>
        <end position="633"/>
    </location>
</feature>
<dbReference type="Proteomes" id="UP000016923">
    <property type="component" value="Unassembled WGS sequence"/>
</dbReference>
<feature type="compositionally biased region" description="Polar residues" evidence="1">
    <location>
        <begin position="198"/>
        <end position="208"/>
    </location>
</feature>
<feature type="compositionally biased region" description="Polar residues" evidence="1">
    <location>
        <begin position="128"/>
        <end position="140"/>
    </location>
</feature>
<dbReference type="AlphaFoldDB" id="S3C6V4"/>
<dbReference type="STRING" id="1262450.S3C6V4"/>
<dbReference type="OrthoDB" id="5419922at2759"/>
<evidence type="ECO:0000313" key="2">
    <source>
        <dbReference type="EMBL" id="EPE07636.1"/>
    </source>
</evidence>
<dbReference type="VEuPathDB" id="FungiDB:F503_00358"/>
<name>S3C6V4_OPHP1</name>
<feature type="compositionally biased region" description="Polar residues" evidence="1">
    <location>
        <begin position="817"/>
        <end position="826"/>
    </location>
</feature>
<sequence>MNGIESTTRRPALGASAPATSRRTADRAALPQLPAFAMRPICSEPVQCLDDVLLSGSDDEYYDDSDARRRRIEEQASLFLEGRRPFLLSASLRGPFGKESGWENPWRGSGRRSTKHMEPREKLLPTAADSQQTTISSRPGNSPPASPALPPLHRELGTIPGISALGGERIQPKKRSASTDWLRQKNLKRMRSADDSGLSPSPTASRVSRSAALRKAFKTPVSARSFSAPVEPRIESAATGTRQKDRSVPLEDSVAAGDSVSHISDSEICASVSSDLLWGSHAEHGQENISSIEIDETIMFDMSSSHNADVMEEDTDADMASQQIAAEEVRFENQRGSSQVPDLSSEGPAPENSIEEHSDISGVLHDASSGLESAAPVELDEDTTLQPFEDTHSKSSKQQSPTPDASNDRSTTIQKAAAHPDEEAVVPTNTVVHRQASEDTEDKRLATQFQSPWSRTQAPTFIDDSIAESEAASTTDTAAQHGAITKPPVASTNTQSPGSRESQWHPSAASSPPAASATPTRNTSISQNPWIEESGPAPSITSSQPNLPTSPCSPSQDVSLPQFPSEQHQEPFLPSLPIPIPTTHSSGTAPSTPDTKQSSLPTPDMTMSIKSFRRFRSPTPTPPPRRRNNKKGGPRSILKQTRWRSRVPTSASTVSRRVHFSLPDDDETRDGDNDCAGTGIEAEEEDFIEAGLSGTSRGRKFTCELQAKGSKAPSRPSRRAASPPPANKTLMESLPSEVEKFRGHFASVAGRANHNVLATAIAAPSCAVKASSSTIAMLRGGEVDVLDSNTDSPAIDAMAARFQQVDADTSKLQQIVSQPSLTASQRPQERTGTDTGTGTGTGINTHSKLIGTVSKDKENAWATATESGNQGGDGDDAESVVDDVQEVMDNLDDFLGMWDMDAELAQVRSSRV</sequence>
<feature type="compositionally biased region" description="Low complexity" evidence="1">
    <location>
        <begin position="462"/>
        <end position="479"/>
    </location>
</feature>
<evidence type="ECO:0008006" key="4">
    <source>
        <dbReference type="Google" id="ProtNLM"/>
    </source>
</evidence>
<feature type="compositionally biased region" description="Basic and acidic residues" evidence="1">
    <location>
        <begin position="435"/>
        <end position="445"/>
    </location>
</feature>
<feature type="compositionally biased region" description="Polar residues" evidence="1">
    <location>
        <begin position="490"/>
        <end position="505"/>
    </location>
</feature>
<evidence type="ECO:0000313" key="3">
    <source>
        <dbReference type="Proteomes" id="UP000016923"/>
    </source>
</evidence>
<feature type="compositionally biased region" description="Polar residues" evidence="1">
    <location>
        <begin position="447"/>
        <end position="459"/>
    </location>
</feature>
<reference evidence="2 3" key="1">
    <citation type="journal article" date="2013" name="BMC Genomics">
        <title>The genome and transcriptome of the pine saprophyte Ophiostoma piceae, and a comparison with the bark beetle-associated pine pathogen Grosmannia clavigera.</title>
        <authorList>
            <person name="Haridas S."/>
            <person name="Wang Y."/>
            <person name="Lim L."/>
            <person name="Massoumi Alamouti S."/>
            <person name="Jackman S."/>
            <person name="Docking R."/>
            <person name="Robertson G."/>
            <person name="Birol I."/>
            <person name="Bohlmann J."/>
            <person name="Breuil C."/>
        </authorList>
    </citation>
    <scope>NUCLEOTIDE SEQUENCE [LARGE SCALE GENOMIC DNA]</scope>
    <source>
        <strain evidence="2 3">UAMH 11346</strain>
    </source>
</reference>
<organism evidence="2 3">
    <name type="scientific">Ophiostoma piceae (strain UAMH 11346)</name>
    <name type="common">Sap stain fungus</name>
    <dbReference type="NCBI Taxonomy" id="1262450"/>
    <lineage>
        <taxon>Eukaryota</taxon>
        <taxon>Fungi</taxon>
        <taxon>Dikarya</taxon>
        <taxon>Ascomycota</taxon>
        <taxon>Pezizomycotina</taxon>
        <taxon>Sordariomycetes</taxon>
        <taxon>Sordariomycetidae</taxon>
        <taxon>Ophiostomatales</taxon>
        <taxon>Ophiostomataceae</taxon>
        <taxon>Ophiostoma</taxon>
    </lineage>
</organism>
<evidence type="ECO:0000256" key="1">
    <source>
        <dbReference type="SAM" id="MobiDB-lite"/>
    </source>
</evidence>
<feature type="compositionally biased region" description="Low complexity" evidence="1">
    <location>
        <begin position="506"/>
        <end position="520"/>
    </location>
</feature>
<feature type="region of interest" description="Disordered" evidence="1">
    <location>
        <begin position="817"/>
        <end position="847"/>
    </location>
</feature>
<feature type="region of interest" description="Disordered" evidence="1">
    <location>
        <begin position="93"/>
        <end position="211"/>
    </location>
</feature>
<dbReference type="HOGENOM" id="CLU_329594_0_0_1"/>
<accession>S3C6V4</accession>
<feature type="region of interest" description="Disordered" evidence="1">
    <location>
        <begin position="330"/>
        <end position="355"/>
    </location>
</feature>
<feature type="compositionally biased region" description="Low complexity" evidence="1">
    <location>
        <begin position="712"/>
        <end position="721"/>
    </location>
</feature>
<feature type="region of interest" description="Disordered" evidence="1">
    <location>
        <begin position="382"/>
        <end position="680"/>
    </location>
</feature>
<dbReference type="eggNOG" id="ENOG502SYKX">
    <property type="taxonomic scope" value="Eukaryota"/>
</dbReference>
<keyword evidence="3" id="KW-1185">Reference proteome</keyword>
<feature type="compositionally biased region" description="Polar residues" evidence="1">
    <location>
        <begin position="396"/>
        <end position="414"/>
    </location>
</feature>